<keyword evidence="1" id="KW-0645">Protease</keyword>
<dbReference type="Proteomes" id="UP000321436">
    <property type="component" value="Unassembled WGS sequence"/>
</dbReference>
<reference evidence="8 9" key="1">
    <citation type="submission" date="2019-07" db="EMBL/GenBank/DDBJ databases">
        <title>Whole genome shotgun sequence of Chitinophaga cymbidii NBRC 109752.</title>
        <authorList>
            <person name="Hosoyama A."/>
            <person name="Uohara A."/>
            <person name="Ohji S."/>
            <person name="Ichikawa N."/>
        </authorList>
    </citation>
    <scope>NUCLEOTIDE SEQUENCE [LARGE SCALE GENOMIC DNA]</scope>
    <source>
        <strain evidence="8 9">NBRC 109752</strain>
    </source>
</reference>
<feature type="domain" description="MPN" evidence="7">
    <location>
        <begin position="125"/>
        <end position="247"/>
    </location>
</feature>
<evidence type="ECO:0000256" key="4">
    <source>
        <dbReference type="ARBA" id="ARBA00022833"/>
    </source>
</evidence>
<dbReference type="AlphaFoldDB" id="A0A512RK81"/>
<accession>A0A512RK81</accession>
<dbReference type="NCBIfam" id="TIGR00608">
    <property type="entry name" value="radc"/>
    <property type="match status" value="1"/>
</dbReference>
<name>A0A512RK81_9BACT</name>
<dbReference type="InterPro" id="IPR046778">
    <property type="entry name" value="UPF0758_N"/>
</dbReference>
<comment type="caution">
    <text evidence="8">The sequence shown here is derived from an EMBL/GenBank/DDBJ whole genome shotgun (WGS) entry which is preliminary data.</text>
</comment>
<dbReference type="PANTHER" id="PTHR30471">
    <property type="entry name" value="DNA REPAIR PROTEIN RADC"/>
    <property type="match status" value="1"/>
</dbReference>
<evidence type="ECO:0000313" key="8">
    <source>
        <dbReference type="EMBL" id="GEP96104.1"/>
    </source>
</evidence>
<proteinExistence type="inferred from homology"/>
<dbReference type="Gene3D" id="3.40.140.10">
    <property type="entry name" value="Cytidine Deaminase, domain 2"/>
    <property type="match status" value="1"/>
</dbReference>
<evidence type="ECO:0000256" key="3">
    <source>
        <dbReference type="ARBA" id="ARBA00022801"/>
    </source>
</evidence>
<keyword evidence="9" id="KW-1185">Reference proteome</keyword>
<protein>
    <submittedName>
        <fullName evidence="8">DNA repair protein RadC</fullName>
    </submittedName>
</protein>
<dbReference type="PANTHER" id="PTHR30471:SF3">
    <property type="entry name" value="UPF0758 PROTEIN YEES-RELATED"/>
    <property type="match status" value="1"/>
</dbReference>
<dbReference type="InterPro" id="IPR001405">
    <property type="entry name" value="UPF0758"/>
</dbReference>
<sequence>MRVNPSLLPPISTYIEPRERSLPPICDWPKDERPREKFVKNGAKALSTTELLAILINTGQDEKSAIDLATEILYHAGNSLPELARMSIPQLMSFRGIGEAKAVTILAAMELARRKQFSIPQERPVIHNSTDIVTLLRPLMQDQSYESFYVLYLSHANKVLHCSCISNGGFTSTTVDPRIIFQEALFLKATRLIVAHNHPSGTLKASRADLRITNKLLEAGRLLDIELLDHVIVSDTGYLSFRDDGILGQAA</sequence>
<dbReference type="PROSITE" id="PS50249">
    <property type="entry name" value="MPN"/>
    <property type="match status" value="1"/>
</dbReference>
<comment type="similarity">
    <text evidence="6">Belongs to the UPF0758 family.</text>
</comment>
<evidence type="ECO:0000256" key="5">
    <source>
        <dbReference type="ARBA" id="ARBA00023049"/>
    </source>
</evidence>
<evidence type="ECO:0000313" key="9">
    <source>
        <dbReference type="Proteomes" id="UP000321436"/>
    </source>
</evidence>
<keyword evidence="3" id="KW-0378">Hydrolase</keyword>
<dbReference type="EMBL" id="BKAU01000002">
    <property type="protein sequence ID" value="GEP96104.1"/>
    <property type="molecule type" value="Genomic_DNA"/>
</dbReference>
<evidence type="ECO:0000256" key="1">
    <source>
        <dbReference type="ARBA" id="ARBA00022670"/>
    </source>
</evidence>
<dbReference type="InterPro" id="IPR025657">
    <property type="entry name" value="RadC_JAB"/>
</dbReference>
<dbReference type="PROSITE" id="PS01302">
    <property type="entry name" value="UPF0758"/>
    <property type="match status" value="1"/>
</dbReference>
<dbReference type="InterPro" id="IPR020891">
    <property type="entry name" value="UPF0758_CS"/>
</dbReference>
<keyword evidence="4" id="KW-0862">Zinc</keyword>
<dbReference type="Pfam" id="PF04002">
    <property type="entry name" value="RadC"/>
    <property type="match status" value="1"/>
</dbReference>
<dbReference type="GO" id="GO:0046872">
    <property type="term" value="F:metal ion binding"/>
    <property type="evidence" value="ECO:0007669"/>
    <property type="project" value="UniProtKB-KW"/>
</dbReference>
<keyword evidence="2" id="KW-0479">Metal-binding</keyword>
<keyword evidence="5" id="KW-0482">Metalloprotease</keyword>
<dbReference type="GO" id="GO:0008237">
    <property type="term" value="F:metallopeptidase activity"/>
    <property type="evidence" value="ECO:0007669"/>
    <property type="project" value="UniProtKB-KW"/>
</dbReference>
<dbReference type="InterPro" id="IPR037518">
    <property type="entry name" value="MPN"/>
</dbReference>
<evidence type="ECO:0000256" key="2">
    <source>
        <dbReference type="ARBA" id="ARBA00022723"/>
    </source>
</evidence>
<organism evidence="8 9">
    <name type="scientific">Chitinophaga cymbidii</name>
    <dbReference type="NCBI Taxonomy" id="1096750"/>
    <lineage>
        <taxon>Bacteria</taxon>
        <taxon>Pseudomonadati</taxon>
        <taxon>Bacteroidota</taxon>
        <taxon>Chitinophagia</taxon>
        <taxon>Chitinophagales</taxon>
        <taxon>Chitinophagaceae</taxon>
        <taxon>Chitinophaga</taxon>
    </lineage>
</organism>
<gene>
    <name evidence="8" type="primary">radC</name>
    <name evidence="8" type="ORF">CCY01nite_23640</name>
</gene>
<dbReference type="GO" id="GO:0006508">
    <property type="term" value="P:proteolysis"/>
    <property type="evidence" value="ECO:0007669"/>
    <property type="project" value="UniProtKB-KW"/>
</dbReference>
<dbReference type="NCBIfam" id="NF000642">
    <property type="entry name" value="PRK00024.1"/>
    <property type="match status" value="1"/>
</dbReference>
<dbReference type="RefSeq" id="WP_146861542.1">
    <property type="nucleotide sequence ID" value="NZ_BKAU01000002.1"/>
</dbReference>
<dbReference type="Pfam" id="PF20582">
    <property type="entry name" value="UPF0758_N"/>
    <property type="match status" value="1"/>
</dbReference>
<evidence type="ECO:0000256" key="6">
    <source>
        <dbReference type="RuleBase" id="RU003797"/>
    </source>
</evidence>
<dbReference type="OrthoDB" id="9804482at2"/>
<evidence type="ECO:0000259" key="7">
    <source>
        <dbReference type="PROSITE" id="PS50249"/>
    </source>
</evidence>
<dbReference type="CDD" id="cd08071">
    <property type="entry name" value="MPN_DUF2466"/>
    <property type="match status" value="1"/>
</dbReference>